<dbReference type="GO" id="GO:0005634">
    <property type="term" value="C:nucleus"/>
    <property type="evidence" value="ECO:0007669"/>
    <property type="project" value="TreeGrafter"/>
</dbReference>
<evidence type="ECO:0000256" key="2">
    <source>
        <dbReference type="SAM" id="MobiDB-lite"/>
    </source>
</evidence>
<dbReference type="SUPFAM" id="SSF54001">
    <property type="entry name" value="Cysteine proteinases"/>
    <property type="match status" value="1"/>
</dbReference>
<feature type="domain" description="USP" evidence="4">
    <location>
        <begin position="54"/>
        <end position="672"/>
    </location>
</feature>
<name>A0AA38S7G0_9PEZI</name>
<keyword evidence="3" id="KW-0812">Transmembrane</keyword>
<comment type="catalytic activity">
    <reaction evidence="1">
        <text>Thiol-dependent hydrolysis of ester, thioester, amide, peptide and isopeptide bonds formed by the C-terminal Gly of ubiquitin (a 76-residue protein attached to proteins as an intracellular targeting signal).</text>
        <dbReference type="EC" id="3.4.19.12"/>
    </reaction>
</comment>
<dbReference type="Pfam" id="PF00443">
    <property type="entry name" value="UCH"/>
    <property type="match status" value="1"/>
</dbReference>
<dbReference type="GO" id="GO:0004843">
    <property type="term" value="F:cysteine-type deubiquitinase activity"/>
    <property type="evidence" value="ECO:0007669"/>
    <property type="project" value="UniProtKB-UniRule"/>
</dbReference>
<evidence type="ECO:0000313" key="6">
    <source>
        <dbReference type="Proteomes" id="UP001174694"/>
    </source>
</evidence>
<dbReference type="InterPro" id="IPR028889">
    <property type="entry name" value="USP"/>
</dbReference>
<dbReference type="InterPro" id="IPR018200">
    <property type="entry name" value="USP_CS"/>
</dbReference>
<dbReference type="PANTHER" id="PTHR24006:SF904">
    <property type="entry name" value="UBIQUITIN CARBOXYL-TERMINAL HYDROLASE 16"/>
    <property type="match status" value="1"/>
</dbReference>
<keyword evidence="1" id="KW-0645">Protease</keyword>
<dbReference type="GO" id="GO:0006508">
    <property type="term" value="P:proteolysis"/>
    <property type="evidence" value="ECO:0007669"/>
    <property type="project" value="UniProtKB-KW"/>
</dbReference>
<dbReference type="PROSITE" id="PS00973">
    <property type="entry name" value="USP_2"/>
    <property type="match status" value="1"/>
</dbReference>
<dbReference type="Gene3D" id="3.90.70.10">
    <property type="entry name" value="Cysteine proteinases"/>
    <property type="match status" value="1"/>
</dbReference>
<feature type="transmembrane region" description="Helical" evidence="3">
    <location>
        <begin position="7"/>
        <end position="27"/>
    </location>
</feature>
<comment type="caution">
    <text evidence="5">The sequence shown here is derived from an EMBL/GenBank/DDBJ whole genome shotgun (WGS) entry which is preliminary data.</text>
</comment>
<dbReference type="EC" id="3.4.19.12" evidence="1"/>
<keyword evidence="1" id="KW-0833">Ubl conjugation pathway</keyword>
<evidence type="ECO:0000256" key="3">
    <source>
        <dbReference type="SAM" id="Phobius"/>
    </source>
</evidence>
<feature type="compositionally biased region" description="Low complexity" evidence="2">
    <location>
        <begin position="570"/>
        <end position="594"/>
    </location>
</feature>
<keyword evidence="1 5" id="KW-0378">Hydrolase</keyword>
<proteinExistence type="inferred from homology"/>
<dbReference type="Proteomes" id="UP001174694">
    <property type="component" value="Unassembled WGS sequence"/>
</dbReference>
<keyword evidence="6" id="KW-1185">Reference proteome</keyword>
<dbReference type="PANTHER" id="PTHR24006">
    <property type="entry name" value="UBIQUITIN CARBOXYL-TERMINAL HYDROLASE"/>
    <property type="match status" value="1"/>
</dbReference>
<dbReference type="GO" id="GO:0005829">
    <property type="term" value="C:cytosol"/>
    <property type="evidence" value="ECO:0007669"/>
    <property type="project" value="TreeGrafter"/>
</dbReference>
<keyword evidence="3" id="KW-0472">Membrane</keyword>
<organism evidence="5 6">
    <name type="scientific">Pleurostoma richardsiae</name>
    <dbReference type="NCBI Taxonomy" id="41990"/>
    <lineage>
        <taxon>Eukaryota</taxon>
        <taxon>Fungi</taxon>
        <taxon>Dikarya</taxon>
        <taxon>Ascomycota</taxon>
        <taxon>Pezizomycotina</taxon>
        <taxon>Sordariomycetes</taxon>
        <taxon>Sordariomycetidae</taxon>
        <taxon>Calosphaeriales</taxon>
        <taxon>Pleurostomataceae</taxon>
        <taxon>Pleurostoma</taxon>
    </lineage>
</organism>
<feature type="compositionally biased region" description="Low complexity" evidence="2">
    <location>
        <begin position="520"/>
        <end position="529"/>
    </location>
</feature>
<dbReference type="PROSITE" id="PS50235">
    <property type="entry name" value="USP_3"/>
    <property type="match status" value="1"/>
</dbReference>
<protein>
    <recommendedName>
        <fullName evidence="1">Ubiquitin carboxyl-terminal hydrolase</fullName>
        <ecNumber evidence="1">3.4.19.12</ecNumber>
    </recommendedName>
</protein>
<evidence type="ECO:0000313" key="5">
    <source>
        <dbReference type="EMBL" id="KAJ9157650.1"/>
    </source>
</evidence>
<evidence type="ECO:0000259" key="4">
    <source>
        <dbReference type="PROSITE" id="PS50235"/>
    </source>
</evidence>
<dbReference type="InterPro" id="IPR050164">
    <property type="entry name" value="Peptidase_C19"/>
</dbReference>
<dbReference type="GO" id="GO:0016579">
    <property type="term" value="P:protein deubiquitination"/>
    <property type="evidence" value="ECO:0007669"/>
    <property type="project" value="InterPro"/>
</dbReference>
<reference evidence="5" key="1">
    <citation type="submission" date="2022-07" db="EMBL/GenBank/DDBJ databases">
        <title>Fungi with potential for degradation of polypropylene.</title>
        <authorList>
            <person name="Gostincar C."/>
        </authorList>
    </citation>
    <scope>NUCLEOTIDE SEQUENCE</scope>
    <source>
        <strain evidence="5">EXF-13308</strain>
    </source>
</reference>
<dbReference type="InterPro" id="IPR038765">
    <property type="entry name" value="Papain-like_cys_pep_sf"/>
</dbReference>
<dbReference type="InterPro" id="IPR001394">
    <property type="entry name" value="Peptidase_C19_UCH"/>
</dbReference>
<sequence length="676" mass="74294">MPEKSLTVATYAAGASLAAITLIYVFGPTYFLDSDPSGSGHPLSSSSARKRGVVGLANPANDCFINSVLQALAGLGDLRLYLIREMHRRDIDDKWVYAQAVPAEADGSNGSSKKPMPTWKIEGLQAGLVTKGLKDILDQLNERPIYKKTITAVPFVRTLETAFRQRISRQQQDAQEFLQVVAERLCDEYHAGRKARRYARRKAGLERLPVNGQGLNSDIIEERLARLASEDGAEGAQGSDVRPVVPAIQTTGADGIGEEEEEEDGFPMEGRVESQIECLACGFRPRPTESTFCTMTLNVPQVSSTSLNACFDLLLKTEYIDDYKCDKCRLLHAKEVFQAELKRSTSEAFKTRVQDSLEKLQLAIDVDPENPPVDVVLPDSKYAPKRKIAKHTRLTSFPKILAIHLSRSIYDATQASMKNSAKVSFPERLPLGGLLQQRQYKLLGLVTHKGSHHSGHYESFRRQNIYPPYSNTATFQPSGIYSKSATPVSTPQTGRTQHPSRNISPVASTPDLMYAGTGTSSSAPSFASSLPQTPSPHSSPSLNGRPRSASKLGPTSAPRESDKERDPETSSLRSVAASARSKLSKITSPSRSGSQSGGSRHGTLNEIPVAPAPSGAKETAMARPGTASTARPRRRKHHDRWWRISDEKIKEASTREVLGMQREVYLLFYELERDEM</sequence>
<dbReference type="CDD" id="cd02662">
    <property type="entry name" value="Peptidase_C19F"/>
    <property type="match status" value="1"/>
</dbReference>
<feature type="compositionally biased region" description="Polar residues" evidence="2">
    <location>
        <begin position="530"/>
        <end position="542"/>
    </location>
</feature>
<keyword evidence="1" id="KW-0788">Thiol protease</keyword>
<dbReference type="PROSITE" id="PS00972">
    <property type="entry name" value="USP_1"/>
    <property type="match status" value="1"/>
</dbReference>
<comment type="similarity">
    <text evidence="1">Belongs to the peptidase C19 family.</text>
</comment>
<dbReference type="AlphaFoldDB" id="A0AA38S7G0"/>
<gene>
    <name evidence="5" type="ORF">NKR23_g753</name>
</gene>
<feature type="compositionally biased region" description="Basic and acidic residues" evidence="2">
    <location>
        <begin position="559"/>
        <end position="568"/>
    </location>
</feature>
<feature type="compositionally biased region" description="Polar residues" evidence="2">
    <location>
        <begin position="477"/>
        <end position="507"/>
    </location>
</feature>
<evidence type="ECO:0000256" key="1">
    <source>
        <dbReference type="RuleBase" id="RU366025"/>
    </source>
</evidence>
<accession>A0AA38S7G0</accession>
<feature type="region of interest" description="Disordered" evidence="2">
    <location>
        <begin position="477"/>
        <end position="639"/>
    </location>
</feature>
<keyword evidence="3" id="KW-1133">Transmembrane helix</keyword>
<dbReference type="EMBL" id="JANBVO010000001">
    <property type="protein sequence ID" value="KAJ9157650.1"/>
    <property type="molecule type" value="Genomic_DNA"/>
</dbReference>